<dbReference type="CDD" id="cd08895">
    <property type="entry name" value="SRPBCC_CalC_Aha1-like_2"/>
    <property type="match status" value="1"/>
</dbReference>
<sequence length="160" mass="17521">MTNTLEQGKRVDSVSRVIAAPPARLYQALLDPEAVTKWLPPEGMTARLRAFEPRPGGAYRLTLTYDEAHHDVVGKSSAHEDAVEGVFVELVPDQRVVQRFEFDSGDPSFAGRMTMTWTLTPVAAGTEVSIHCVDVPEGIRQEDHVAGMSSTLENLAAFVE</sequence>
<dbReference type="Gene3D" id="3.30.530.20">
    <property type="match status" value="1"/>
</dbReference>
<feature type="domain" description="Activator of Hsp90 ATPase homologue 1/2-like C-terminal" evidence="2">
    <location>
        <begin position="19"/>
        <end position="160"/>
    </location>
</feature>
<evidence type="ECO:0000256" key="1">
    <source>
        <dbReference type="ARBA" id="ARBA00006817"/>
    </source>
</evidence>
<evidence type="ECO:0000259" key="2">
    <source>
        <dbReference type="Pfam" id="PF08327"/>
    </source>
</evidence>
<dbReference type="Proteomes" id="UP000183760">
    <property type="component" value="Unassembled WGS sequence"/>
</dbReference>
<gene>
    <name evidence="3" type="ORF">SAMN05443572_11046</name>
</gene>
<name>A0ABY1CRM0_MYXFU</name>
<comment type="similarity">
    <text evidence="1">Belongs to the AHA1 family.</text>
</comment>
<proteinExistence type="inferred from homology"/>
<dbReference type="SUPFAM" id="SSF55961">
    <property type="entry name" value="Bet v1-like"/>
    <property type="match status" value="1"/>
</dbReference>
<dbReference type="InterPro" id="IPR013538">
    <property type="entry name" value="ASHA1/2-like_C"/>
</dbReference>
<comment type="caution">
    <text evidence="3">The sequence shown here is derived from an EMBL/GenBank/DDBJ whole genome shotgun (WGS) entry which is preliminary data.</text>
</comment>
<evidence type="ECO:0000313" key="4">
    <source>
        <dbReference type="Proteomes" id="UP000183760"/>
    </source>
</evidence>
<protein>
    <submittedName>
        <fullName evidence="3">Uncharacterized conserved protein YndB, AHSA1/START domain</fullName>
    </submittedName>
</protein>
<organism evidence="3 4">
    <name type="scientific">Myxococcus fulvus</name>
    <dbReference type="NCBI Taxonomy" id="33"/>
    <lineage>
        <taxon>Bacteria</taxon>
        <taxon>Pseudomonadati</taxon>
        <taxon>Myxococcota</taxon>
        <taxon>Myxococcia</taxon>
        <taxon>Myxococcales</taxon>
        <taxon>Cystobacterineae</taxon>
        <taxon>Myxococcaceae</taxon>
        <taxon>Myxococcus</taxon>
    </lineage>
</organism>
<dbReference type="EMBL" id="FOIB01000010">
    <property type="protein sequence ID" value="SEU34391.1"/>
    <property type="molecule type" value="Genomic_DNA"/>
</dbReference>
<evidence type="ECO:0000313" key="3">
    <source>
        <dbReference type="EMBL" id="SEU34391.1"/>
    </source>
</evidence>
<dbReference type="InterPro" id="IPR023393">
    <property type="entry name" value="START-like_dom_sf"/>
</dbReference>
<reference evidence="3 4" key="1">
    <citation type="submission" date="2016-10" db="EMBL/GenBank/DDBJ databases">
        <authorList>
            <person name="Varghese N."/>
            <person name="Submissions S."/>
        </authorList>
    </citation>
    <scope>NUCLEOTIDE SEQUENCE [LARGE SCALE GENOMIC DNA]</scope>
    <source>
        <strain evidence="3 4">DSM 16525</strain>
    </source>
</reference>
<dbReference type="Pfam" id="PF08327">
    <property type="entry name" value="AHSA1"/>
    <property type="match status" value="1"/>
</dbReference>
<keyword evidence="4" id="KW-1185">Reference proteome</keyword>
<accession>A0ABY1CRM0</accession>